<dbReference type="Gene3D" id="2.60.40.10">
    <property type="entry name" value="Immunoglobulins"/>
    <property type="match status" value="1"/>
</dbReference>
<feature type="chain" id="PRO_5045480147" evidence="1">
    <location>
        <begin position="26"/>
        <end position="241"/>
    </location>
</feature>
<keyword evidence="4" id="KW-1185">Reference proteome</keyword>
<gene>
    <name evidence="3" type="ORF">GCM10011328_17400</name>
</gene>
<dbReference type="InterPro" id="IPR008962">
    <property type="entry name" value="PapD-like_sf"/>
</dbReference>
<dbReference type="Pfam" id="PF00345">
    <property type="entry name" value="PapD_N"/>
    <property type="match status" value="1"/>
</dbReference>
<dbReference type="InterPro" id="IPR016147">
    <property type="entry name" value="Pili_assmbl_chaperone_N"/>
</dbReference>
<accession>A0ABQ1GFS2</accession>
<dbReference type="SUPFAM" id="SSF49354">
    <property type="entry name" value="PapD-like"/>
    <property type="match status" value="1"/>
</dbReference>
<keyword evidence="1" id="KW-0732">Signal</keyword>
<feature type="signal peptide" evidence="1">
    <location>
        <begin position="1"/>
        <end position="25"/>
    </location>
</feature>
<dbReference type="PANTHER" id="PTHR30251:SF4">
    <property type="entry name" value="SLR1668 PROTEIN"/>
    <property type="match status" value="1"/>
</dbReference>
<comment type="caution">
    <text evidence="3">The sequence shown here is derived from an EMBL/GenBank/DDBJ whole genome shotgun (WGS) entry which is preliminary data.</text>
</comment>
<dbReference type="Proteomes" id="UP000627464">
    <property type="component" value="Unassembled WGS sequence"/>
</dbReference>
<reference evidence="4" key="1">
    <citation type="journal article" date="2019" name="Int. J. Syst. Evol. Microbiol.">
        <title>The Global Catalogue of Microorganisms (GCM) 10K type strain sequencing project: providing services to taxonomists for standard genome sequencing and annotation.</title>
        <authorList>
            <consortium name="The Broad Institute Genomics Platform"/>
            <consortium name="The Broad Institute Genome Sequencing Center for Infectious Disease"/>
            <person name="Wu L."/>
            <person name="Ma J."/>
        </authorList>
    </citation>
    <scope>NUCLEOTIDE SEQUENCE [LARGE SCALE GENOMIC DNA]</scope>
    <source>
        <strain evidence="4">CGMCC 1.12806</strain>
    </source>
</reference>
<sequence length="241" mass="26870">MLIRMVLVRAIMLAVMWAMVSQAYAQALAIVPIRQNLSSDHRSASFKLTNTSESSALVQIRCYRWVQKGNDDTFLPTSNLIISPTFATIGPGKSQTVRLLLRTVDENDEQSYRVVFDQIPDHVGNKVQLTLRFSVPVFASNSVEAKSDVQFRIEREGDKLVLVAANRGSSHSILSKITASTKGGEVLQLTGPSMPYILAGNEHRWDIRKKRNLLNMGSRIHVVNLGPQNELDQWVSLGPEN</sequence>
<evidence type="ECO:0000256" key="1">
    <source>
        <dbReference type="SAM" id="SignalP"/>
    </source>
</evidence>
<dbReference type="RefSeq" id="WP_188472607.1">
    <property type="nucleotide sequence ID" value="NZ_BMFZ01000004.1"/>
</dbReference>
<feature type="domain" description="Pili assembly chaperone N-terminal" evidence="2">
    <location>
        <begin position="34"/>
        <end position="138"/>
    </location>
</feature>
<dbReference type="EMBL" id="BMFZ01000004">
    <property type="protein sequence ID" value="GGA42947.1"/>
    <property type="molecule type" value="Genomic_DNA"/>
</dbReference>
<name>A0ABQ1GFS2_9GAMM</name>
<organism evidence="3 4">
    <name type="scientific">Hafnia psychrotolerans</name>
    <dbReference type="NCBI Taxonomy" id="1477018"/>
    <lineage>
        <taxon>Bacteria</taxon>
        <taxon>Pseudomonadati</taxon>
        <taxon>Pseudomonadota</taxon>
        <taxon>Gammaproteobacteria</taxon>
        <taxon>Enterobacterales</taxon>
        <taxon>Hafniaceae</taxon>
        <taxon>Hafnia</taxon>
    </lineage>
</organism>
<dbReference type="InterPro" id="IPR050643">
    <property type="entry name" value="Periplasmic_pilus_chap"/>
</dbReference>
<dbReference type="PANTHER" id="PTHR30251">
    <property type="entry name" value="PILUS ASSEMBLY CHAPERONE"/>
    <property type="match status" value="1"/>
</dbReference>
<evidence type="ECO:0000259" key="2">
    <source>
        <dbReference type="Pfam" id="PF00345"/>
    </source>
</evidence>
<protein>
    <submittedName>
        <fullName evidence="3">Pilus assembly protein</fullName>
    </submittedName>
</protein>
<evidence type="ECO:0000313" key="3">
    <source>
        <dbReference type="EMBL" id="GGA42947.1"/>
    </source>
</evidence>
<proteinExistence type="predicted"/>
<evidence type="ECO:0000313" key="4">
    <source>
        <dbReference type="Proteomes" id="UP000627464"/>
    </source>
</evidence>
<dbReference type="InterPro" id="IPR013783">
    <property type="entry name" value="Ig-like_fold"/>
</dbReference>